<dbReference type="Proteomes" id="UP001054854">
    <property type="component" value="Unassembled WGS sequence"/>
</dbReference>
<sequence length="47" mass="5266">MRHRRRSTVTRTWSLALRVARMGVLLCVVPALLVLAVRLCFAGAFTP</sequence>
<organism evidence="1 2">
    <name type="scientific">Streptomyces hygroscopicus</name>
    <dbReference type="NCBI Taxonomy" id="1912"/>
    <lineage>
        <taxon>Bacteria</taxon>
        <taxon>Bacillati</taxon>
        <taxon>Actinomycetota</taxon>
        <taxon>Actinomycetes</taxon>
        <taxon>Kitasatosporales</taxon>
        <taxon>Streptomycetaceae</taxon>
        <taxon>Streptomyces</taxon>
        <taxon>Streptomyces violaceusniger group</taxon>
    </lineage>
</organism>
<dbReference type="EMBL" id="BNEK01000003">
    <property type="protein sequence ID" value="GHJ28782.1"/>
    <property type="molecule type" value="Genomic_DNA"/>
</dbReference>
<protein>
    <submittedName>
        <fullName evidence="1">Uncharacterized protein</fullName>
    </submittedName>
</protein>
<gene>
    <name evidence="1" type="ORF">TPA0910_32150</name>
</gene>
<evidence type="ECO:0000313" key="1">
    <source>
        <dbReference type="EMBL" id="GHJ28782.1"/>
    </source>
</evidence>
<comment type="caution">
    <text evidence="1">The sequence shown here is derived from an EMBL/GenBank/DDBJ whole genome shotgun (WGS) entry which is preliminary data.</text>
</comment>
<keyword evidence="2" id="KW-1185">Reference proteome</keyword>
<proteinExistence type="predicted"/>
<evidence type="ECO:0000313" key="2">
    <source>
        <dbReference type="Proteomes" id="UP001054854"/>
    </source>
</evidence>
<accession>A0ABQ3U078</accession>
<name>A0ABQ3U078_STRHY</name>
<reference evidence="1" key="1">
    <citation type="submission" date="2024-05" db="EMBL/GenBank/DDBJ databases">
        <title>Whole genome shotgun sequence of Streptomyces hygroscopicus NBRC 113678.</title>
        <authorList>
            <person name="Komaki H."/>
            <person name="Tamura T."/>
        </authorList>
    </citation>
    <scope>NUCLEOTIDE SEQUENCE</scope>
    <source>
        <strain evidence="1">N11-34</strain>
    </source>
</reference>